<name>A0A842J8N2_9ACTN</name>
<dbReference type="Proteomes" id="UP000587396">
    <property type="component" value="Unassembled WGS sequence"/>
</dbReference>
<sequence>MTDERQAETDPVFFDALFHRKRKHGKWDVVDAPQLEALVADTHAHLQLLDDPALALARCAANGVGFVCTISDVHEDGSTTYDKLDAWKHEGAVDTAKIVHRC</sequence>
<protein>
    <submittedName>
        <fullName evidence="1">Nitrate ABC transporter substrate-binding protein</fullName>
    </submittedName>
</protein>
<keyword evidence="2" id="KW-1185">Reference proteome</keyword>
<reference evidence="1 2" key="1">
    <citation type="submission" date="2020-08" db="EMBL/GenBank/DDBJ databases">
        <authorList>
            <person name="Liu C."/>
            <person name="Sun Q."/>
        </authorList>
    </citation>
    <scope>NUCLEOTIDE SEQUENCE [LARGE SCALE GENOMIC DNA]</scope>
    <source>
        <strain evidence="1 2">N22</strain>
    </source>
</reference>
<organism evidence="1 2">
    <name type="scientific">Gordonibacter massiliensis</name>
    <name type="common">ex Traore et al. 2017</name>
    <dbReference type="NCBI Taxonomy" id="1841863"/>
    <lineage>
        <taxon>Bacteria</taxon>
        <taxon>Bacillati</taxon>
        <taxon>Actinomycetota</taxon>
        <taxon>Coriobacteriia</taxon>
        <taxon>Eggerthellales</taxon>
        <taxon>Eggerthellaceae</taxon>
        <taxon>Gordonibacter</taxon>
    </lineage>
</organism>
<evidence type="ECO:0000313" key="1">
    <source>
        <dbReference type="EMBL" id="MBC2888392.1"/>
    </source>
</evidence>
<evidence type="ECO:0000313" key="2">
    <source>
        <dbReference type="Proteomes" id="UP000587396"/>
    </source>
</evidence>
<gene>
    <name evidence="1" type="ORF">H7313_03375</name>
</gene>
<proteinExistence type="predicted"/>
<comment type="caution">
    <text evidence="1">The sequence shown here is derived from an EMBL/GenBank/DDBJ whole genome shotgun (WGS) entry which is preliminary data.</text>
</comment>
<dbReference type="RefSeq" id="WP_185904322.1">
    <property type="nucleotide sequence ID" value="NZ_JACMSE010000001.1"/>
</dbReference>
<dbReference type="AlphaFoldDB" id="A0A842J8N2"/>
<accession>A0A842J8N2</accession>
<dbReference type="EMBL" id="JACMSE010000001">
    <property type="protein sequence ID" value="MBC2888392.1"/>
    <property type="molecule type" value="Genomic_DNA"/>
</dbReference>